<feature type="compositionally biased region" description="Basic and acidic residues" evidence="2">
    <location>
        <begin position="418"/>
        <end position="431"/>
    </location>
</feature>
<dbReference type="InterPro" id="IPR027107">
    <property type="entry name" value="Tuberin/Ral-act_asu"/>
</dbReference>
<feature type="compositionally biased region" description="Acidic residues" evidence="2">
    <location>
        <begin position="448"/>
        <end position="466"/>
    </location>
</feature>
<dbReference type="PANTHER" id="PTHR10063:SF3">
    <property type="entry name" value="RAL GTPASE-ACTIVATING PROTEIN SUBUNIT ALPHA-1"/>
    <property type="match status" value="1"/>
</dbReference>
<keyword evidence="1" id="KW-0343">GTPase activation</keyword>
<dbReference type="Gene3D" id="3.40.50.11210">
    <property type="entry name" value="Rap/Ran-GAP"/>
    <property type="match status" value="1"/>
</dbReference>
<name>A0A7J5Y4X2_DISMA</name>
<gene>
    <name evidence="4" type="ORF">F7725_007628</name>
</gene>
<dbReference type="Proteomes" id="UP000518266">
    <property type="component" value="Unassembled WGS sequence"/>
</dbReference>
<feature type="compositionally biased region" description="Basic and acidic residues" evidence="2">
    <location>
        <begin position="467"/>
        <end position="478"/>
    </location>
</feature>
<comment type="caution">
    <text evidence="4">The sequence shown here is derived from an EMBL/GenBank/DDBJ whole genome shotgun (WGS) entry which is preliminary data.</text>
</comment>
<dbReference type="GO" id="GO:0005634">
    <property type="term" value="C:nucleus"/>
    <property type="evidence" value="ECO:0007669"/>
    <property type="project" value="InterPro"/>
</dbReference>
<evidence type="ECO:0000256" key="2">
    <source>
        <dbReference type="SAM" id="MobiDB-lite"/>
    </source>
</evidence>
<dbReference type="GO" id="GO:0051056">
    <property type="term" value="P:regulation of small GTPase mediated signal transduction"/>
    <property type="evidence" value="ECO:0007669"/>
    <property type="project" value="InterPro"/>
</dbReference>
<reference evidence="4 5" key="1">
    <citation type="submission" date="2020-03" db="EMBL/GenBank/DDBJ databases">
        <title>Dissostichus mawsoni Genome sequencing and assembly.</title>
        <authorList>
            <person name="Park H."/>
        </authorList>
    </citation>
    <scope>NUCLEOTIDE SEQUENCE [LARGE SCALE GENOMIC DNA]</scope>
    <source>
        <strain evidence="4">DM0001</strain>
        <tissue evidence="4">Muscle</tissue>
    </source>
</reference>
<evidence type="ECO:0000259" key="3">
    <source>
        <dbReference type="PROSITE" id="PS50085"/>
    </source>
</evidence>
<sequence>MFLQDIVNTIIKHCSPRFFSIGLPGATMLILDFIIAASRVTACSSLNAPRVEAQILLGSLVCFPNFYEELPALHPTTAEVVLTKFPDVKEHIIRTILTSARDEPSAPARCVALCSLGIWLCEELAHGTQHPQIKDALNVICVTLKYPNKNVALVASDILHLLISHVDYLQEFPPDTPKKIVEILIATITHLLPTTETSPHELDKRLVVSLLLCLLDWVMALPPKTLLQPVQTRSPPEKEQPTKTLLSCIYKSFNSPKYYPLQMSDLLSPDYDPFLPLESLREPEPLHSPDSERSSKLQPVTEVRSRIQHGLVSIAASTVCENQDNPFCESADLGPELFHSPNLQFLVLNGSTLLSVYQIRSESGVPGGGMTAGLSSAPACVRVIVRDVAGKHSWDSAMGLKKEDSEEEGAQEDIEAAEEGRRGTEGERQELQGEGEEEGEEERKDTEEGMGDGGEDDEEEEEEEEGIEHRMDGERDQGESGLEQFPAPPLAKRVCREAVPAWDSLREGDDSLDEMLQYLGYSSPECLQRAGMPLNIPAPPPACVSEKQENDVINAILKQSAAEREFVLHRGEDLNMRAVQQPEPDTETPQSAFYYCRLLINILGLNSWEETHKIAVFYVAEGQEDKHSILTNTAGSQAYEDFVSGLGWEVDLTTHCGFMGGLQRNRSTGQTTPYYATSTTEVIYHLRHLGNDEVHIVWSEHSRDYRRGIIPTEFGDVLIIIYPMKNHMYSIHILKKPEVRMRLVSSVFPEYFNIGTKFLQDI</sequence>
<dbReference type="PANTHER" id="PTHR10063">
    <property type="entry name" value="TUBERIN"/>
    <property type="match status" value="1"/>
</dbReference>
<dbReference type="InterPro" id="IPR000331">
    <property type="entry name" value="Rap/Ran_GAP_dom"/>
</dbReference>
<keyword evidence="5" id="KW-1185">Reference proteome</keyword>
<dbReference type="PROSITE" id="PS50085">
    <property type="entry name" value="RAPGAP"/>
    <property type="match status" value="1"/>
</dbReference>
<accession>A0A7J5Y4X2</accession>
<dbReference type="FunFam" id="3.40.50.11210:FF:000001">
    <property type="entry name" value="Ral GTPase-activating protein subunit alpha-1 isoform 1"/>
    <property type="match status" value="1"/>
</dbReference>
<feature type="compositionally biased region" description="Acidic residues" evidence="2">
    <location>
        <begin position="405"/>
        <end position="417"/>
    </location>
</feature>
<feature type="compositionally biased region" description="Basic and acidic residues" evidence="2">
    <location>
        <begin position="279"/>
        <end position="295"/>
    </location>
</feature>
<dbReference type="GO" id="GO:0005737">
    <property type="term" value="C:cytoplasm"/>
    <property type="evidence" value="ECO:0007669"/>
    <property type="project" value="TreeGrafter"/>
</dbReference>
<dbReference type="Pfam" id="PF02145">
    <property type="entry name" value="Rap_GAP"/>
    <property type="match status" value="2"/>
</dbReference>
<dbReference type="OrthoDB" id="19311at2759"/>
<evidence type="ECO:0000313" key="4">
    <source>
        <dbReference type="EMBL" id="KAF3844465.1"/>
    </source>
</evidence>
<dbReference type="InterPro" id="IPR035974">
    <property type="entry name" value="Rap/Ran-GAP_sf"/>
</dbReference>
<feature type="region of interest" description="Disordered" evidence="2">
    <location>
        <begin position="396"/>
        <end position="489"/>
    </location>
</feature>
<dbReference type="EMBL" id="JAAKFY010000015">
    <property type="protein sequence ID" value="KAF3844465.1"/>
    <property type="molecule type" value="Genomic_DNA"/>
</dbReference>
<feature type="region of interest" description="Disordered" evidence="2">
    <location>
        <begin position="278"/>
        <end position="299"/>
    </location>
</feature>
<dbReference type="SUPFAM" id="SSF48371">
    <property type="entry name" value="ARM repeat"/>
    <property type="match status" value="1"/>
</dbReference>
<dbReference type="InterPro" id="IPR016024">
    <property type="entry name" value="ARM-type_fold"/>
</dbReference>
<protein>
    <recommendedName>
        <fullName evidence="3">Rap-GAP domain-containing protein</fullName>
    </recommendedName>
</protein>
<proteinExistence type="predicted"/>
<dbReference type="GO" id="GO:0005096">
    <property type="term" value="F:GTPase activator activity"/>
    <property type="evidence" value="ECO:0007669"/>
    <property type="project" value="UniProtKB-KW"/>
</dbReference>
<dbReference type="AlphaFoldDB" id="A0A7J5Y4X2"/>
<dbReference type="SUPFAM" id="SSF111347">
    <property type="entry name" value="Rap/Ran-GAP"/>
    <property type="match status" value="1"/>
</dbReference>
<feature type="domain" description="Rap-GAP" evidence="3">
    <location>
        <begin position="600"/>
        <end position="762"/>
    </location>
</feature>
<evidence type="ECO:0000313" key="5">
    <source>
        <dbReference type="Proteomes" id="UP000518266"/>
    </source>
</evidence>
<organism evidence="4 5">
    <name type="scientific">Dissostichus mawsoni</name>
    <name type="common">Antarctic cod</name>
    <dbReference type="NCBI Taxonomy" id="36200"/>
    <lineage>
        <taxon>Eukaryota</taxon>
        <taxon>Metazoa</taxon>
        <taxon>Chordata</taxon>
        <taxon>Craniata</taxon>
        <taxon>Vertebrata</taxon>
        <taxon>Euteleostomi</taxon>
        <taxon>Actinopterygii</taxon>
        <taxon>Neopterygii</taxon>
        <taxon>Teleostei</taxon>
        <taxon>Neoteleostei</taxon>
        <taxon>Acanthomorphata</taxon>
        <taxon>Eupercaria</taxon>
        <taxon>Perciformes</taxon>
        <taxon>Notothenioidei</taxon>
        <taxon>Nototheniidae</taxon>
        <taxon>Dissostichus</taxon>
    </lineage>
</organism>
<evidence type="ECO:0000256" key="1">
    <source>
        <dbReference type="ARBA" id="ARBA00022468"/>
    </source>
</evidence>